<name>A0A0S3SC32_PHAAN</name>
<reference evidence="2 3" key="1">
    <citation type="journal article" date="2015" name="Sci. Rep.">
        <title>The power of single molecule real-time sequencing technology in the de novo assembly of a eukaryotic genome.</title>
        <authorList>
            <person name="Sakai H."/>
            <person name="Naito K."/>
            <person name="Ogiso-Tanaka E."/>
            <person name="Takahashi Y."/>
            <person name="Iseki K."/>
            <person name="Muto C."/>
            <person name="Satou K."/>
            <person name="Teruya K."/>
            <person name="Shiroma A."/>
            <person name="Shimoji M."/>
            <person name="Hirano T."/>
            <person name="Itoh T."/>
            <person name="Kaga A."/>
            <person name="Tomooka N."/>
        </authorList>
    </citation>
    <scope>NUCLEOTIDE SEQUENCE [LARGE SCALE GENOMIC DNA]</scope>
    <source>
        <strain evidence="3">cv. Shumari</strain>
    </source>
</reference>
<gene>
    <name evidence="2" type="primary">Vigan.06G159800</name>
    <name evidence="2" type="ORF">VIGAN_06159800</name>
</gene>
<evidence type="ECO:0000313" key="3">
    <source>
        <dbReference type="Proteomes" id="UP000291084"/>
    </source>
</evidence>
<feature type="region of interest" description="Disordered" evidence="1">
    <location>
        <begin position="20"/>
        <end position="40"/>
    </location>
</feature>
<organism evidence="2 3">
    <name type="scientific">Vigna angularis var. angularis</name>
    <dbReference type="NCBI Taxonomy" id="157739"/>
    <lineage>
        <taxon>Eukaryota</taxon>
        <taxon>Viridiplantae</taxon>
        <taxon>Streptophyta</taxon>
        <taxon>Embryophyta</taxon>
        <taxon>Tracheophyta</taxon>
        <taxon>Spermatophyta</taxon>
        <taxon>Magnoliopsida</taxon>
        <taxon>eudicotyledons</taxon>
        <taxon>Gunneridae</taxon>
        <taxon>Pentapetalae</taxon>
        <taxon>rosids</taxon>
        <taxon>fabids</taxon>
        <taxon>Fabales</taxon>
        <taxon>Fabaceae</taxon>
        <taxon>Papilionoideae</taxon>
        <taxon>50 kb inversion clade</taxon>
        <taxon>NPAAA clade</taxon>
        <taxon>indigoferoid/millettioid clade</taxon>
        <taxon>Phaseoleae</taxon>
        <taxon>Vigna</taxon>
    </lineage>
</organism>
<accession>A0A0S3SC32</accession>
<sequence length="83" mass="8820">MCSAARPPLRSRWSRFAPASASSFTHGSEPSPATRRSVVRPSASTAVDITVVAGFDEVPQRGLIGLLRGSPPRGFVLGDDVWL</sequence>
<protein>
    <submittedName>
        <fullName evidence="2">Uncharacterized protein</fullName>
    </submittedName>
</protein>
<evidence type="ECO:0000313" key="2">
    <source>
        <dbReference type="EMBL" id="BAT90366.1"/>
    </source>
</evidence>
<dbReference type="AlphaFoldDB" id="A0A0S3SC32"/>
<evidence type="ECO:0000256" key="1">
    <source>
        <dbReference type="SAM" id="MobiDB-lite"/>
    </source>
</evidence>
<proteinExistence type="predicted"/>
<dbReference type="Proteomes" id="UP000291084">
    <property type="component" value="Chromosome 6"/>
</dbReference>
<dbReference type="EMBL" id="AP015039">
    <property type="protein sequence ID" value="BAT90366.1"/>
    <property type="molecule type" value="Genomic_DNA"/>
</dbReference>
<keyword evidence="3" id="KW-1185">Reference proteome</keyword>